<evidence type="ECO:0000313" key="2">
    <source>
        <dbReference type="EMBL" id="AIG43676.1"/>
    </source>
</evidence>
<sequence>MFGFGKTKQENKKLKRENNVLKKAYSQTKKENNKLKKTSDRLAADGLRHGSPEAGKYLVGKRKK</sequence>
<organism evidence="2 3">
    <name type="scientific">Streptococcus suis 6407</name>
    <dbReference type="NCBI Taxonomy" id="1214179"/>
    <lineage>
        <taxon>Bacteria</taxon>
        <taxon>Bacillati</taxon>
        <taxon>Bacillota</taxon>
        <taxon>Bacilli</taxon>
        <taxon>Lactobacillales</taxon>
        <taxon>Streptococcaceae</taxon>
        <taxon>Streptococcus</taxon>
    </lineage>
</organism>
<feature type="compositionally biased region" description="Basic and acidic residues" evidence="1">
    <location>
        <begin position="7"/>
        <end position="20"/>
    </location>
</feature>
<reference evidence="2 3" key="1">
    <citation type="journal article" date="2014" name="Genome Announc.">
        <title>Whole-Genome Sequence of Streptococcus suis Serotype 4 Reference Strain 6407.</title>
        <authorList>
            <person name="Wang K."/>
            <person name="Chen J."/>
            <person name="Yao H."/>
            <person name="Lu C."/>
        </authorList>
    </citation>
    <scope>NUCLEOTIDE SEQUENCE [LARGE SCALE GENOMIC DNA]</scope>
    <source>
        <strain evidence="2">6407</strain>
    </source>
</reference>
<dbReference type="EMBL" id="CP008921">
    <property type="protein sequence ID" value="AIG43676.1"/>
    <property type="molecule type" value="Genomic_DNA"/>
</dbReference>
<dbReference type="Proteomes" id="UP000028185">
    <property type="component" value="Chromosome"/>
</dbReference>
<protein>
    <submittedName>
        <fullName evidence="2">Uncharacterized protein</fullName>
    </submittedName>
</protein>
<gene>
    <name evidence="2" type="ORF">ID09_06410</name>
</gene>
<proteinExistence type="predicted"/>
<dbReference type="GeneID" id="8153543"/>
<dbReference type="HOGENOM" id="CLU_2865758_0_0_9"/>
<evidence type="ECO:0000256" key="1">
    <source>
        <dbReference type="SAM" id="MobiDB-lite"/>
    </source>
</evidence>
<feature type="compositionally biased region" description="Basic and acidic residues" evidence="1">
    <location>
        <begin position="28"/>
        <end position="51"/>
    </location>
</feature>
<feature type="region of interest" description="Disordered" evidence="1">
    <location>
        <begin position="1"/>
        <end position="64"/>
    </location>
</feature>
<dbReference type="PATRIC" id="fig|1214179.4.peg.1250"/>
<name>A0A075SJW7_STRSU</name>
<accession>A0A075SJW7</accession>
<dbReference type="RefSeq" id="WP_012027168.1">
    <property type="nucleotide sequence ID" value="NZ_ALLE01000002.1"/>
</dbReference>
<dbReference type="AlphaFoldDB" id="A0A075SJW7"/>
<evidence type="ECO:0000313" key="3">
    <source>
        <dbReference type="Proteomes" id="UP000028185"/>
    </source>
</evidence>